<evidence type="ECO:0000313" key="1">
    <source>
        <dbReference type="EMBL" id="AFN37721.1"/>
    </source>
</evidence>
<dbReference type="KEGG" id="vg:40235343"/>
<sequence length="102" mass="11288">MPYTKTLATVVPLTVDDDLDTARWLARESFENKAAAHGLQIVEYSESVLALDEIPPKAADHLPLPLSAYTFHRFVGTARVNETLLKWCQAESDHLHGKVTSG</sequence>
<evidence type="ECO:0008006" key="3">
    <source>
        <dbReference type="Google" id="ProtNLM"/>
    </source>
</evidence>
<dbReference type="GeneID" id="40235343"/>
<dbReference type="EMBL" id="JX042579">
    <property type="protein sequence ID" value="AFN37721.1"/>
    <property type="molecule type" value="Genomic_DNA"/>
</dbReference>
<dbReference type="RefSeq" id="YP_009638584.1">
    <property type="nucleotide sequence ID" value="NC_042338.1"/>
</dbReference>
<dbReference type="Proteomes" id="UP000009002">
    <property type="component" value="Segment"/>
</dbReference>
<protein>
    <recommendedName>
        <fullName evidence="3">Minor tail protein</fullName>
    </recommendedName>
</protein>
<gene>
    <name evidence="1" type="primary">26</name>
    <name evidence="1" type="ORF">MACNCHEESE_26</name>
</gene>
<proteinExistence type="predicted"/>
<keyword evidence="2" id="KW-1185">Reference proteome</keyword>
<accession>I6XD03</accession>
<reference evidence="2" key="1">
    <citation type="submission" date="2012-05" db="EMBL/GenBank/DDBJ databases">
        <authorList>
            <person name="Everding T.M."/>
            <person name="Alkanani M.S."/>
            <person name="Bell A.C."/>
            <person name="Bohner A."/>
            <person name="Burghgraef A.L."/>
            <person name="DeVries J.T."/>
            <person name="Hooker S.J."/>
            <person name="Jansma C.A."/>
            <person name="Lang J.M."/>
            <person name="Lin J.Y."/>
            <person name="Newhof J.T."/>
            <person name="Noyes I.C.B."/>
            <person name="Schultz L.N."/>
            <person name="Stewart S.L."/>
            <person name="VandeHaar P.S."/>
            <person name="Vasquez J.A."/>
            <person name="Veldkamp K.L."/>
            <person name="Venema K.M."/>
            <person name="Westra V.A."/>
            <person name="Wrobel K.E."/>
            <person name="Harris A.D."/>
            <person name="Wertz J.T."/>
            <person name="DeJong R.J."/>
            <person name="Buck G.A."/>
            <person name="Campbell R."/>
            <person name="Carvalho M.R."/>
            <person name="Johnson A."/>
            <person name="Kettlewell J.M."/>
            <person name="Lee V."/>
            <person name="Loviza R."/>
            <person name="Renner D."/>
            <person name="Serrano M.G."/>
            <person name="Voegtly L.J."/>
            <person name="Walstead R."/>
            <person name="Wang Y.P."/>
            <person name="Bradley K.W."/>
            <person name="Khaja R."/>
            <person name="Lewis M.F."/>
            <person name="Barker L.P."/>
            <person name="Asai D.J."/>
            <person name="Bowman C.A."/>
            <person name="Russell D.A."/>
            <person name="Pope W.H."/>
            <person name="Jacobs-Sera D."/>
            <person name="Hendrix R.W."/>
            <person name="Hatfull G.F."/>
        </authorList>
    </citation>
    <scope>NUCLEOTIDE SEQUENCE [LARGE SCALE GENOMIC DNA]</scope>
</reference>
<organism evidence="1 2">
    <name type="scientific">Mycobacterium phage MacnCheese</name>
    <dbReference type="NCBI Taxonomy" id="2927982"/>
    <lineage>
        <taxon>Viruses</taxon>
        <taxon>Duplodnaviria</taxon>
        <taxon>Heunggongvirae</taxon>
        <taxon>Uroviricota</taxon>
        <taxon>Caudoviricetes</taxon>
        <taxon>Weiservirinae</taxon>
        <taxon>Keshuvirus</taxon>
        <taxon>Keshuvirus macncheese</taxon>
    </lineage>
</organism>
<name>I6XD03_9CAUD</name>
<evidence type="ECO:0000313" key="2">
    <source>
        <dbReference type="Proteomes" id="UP000009002"/>
    </source>
</evidence>